<proteinExistence type="predicted"/>
<keyword evidence="4" id="KW-1185">Reference proteome</keyword>
<dbReference type="Pfam" id="PF08904">
    <property type="entry name" value="EipB_like"/>
    <property type="match status" value="1"/>
</dbReference>
<dbReference type="Proteomes" id="UP000596427">
    <property type="component" value="Chromosome"/>
</dbReference>
<keyword evidence="2" id="KW-0732">Signal</keyword>
<feature type="chain" id="PRO_5037330819" evidence="2">
    <location>
        <begin position="26"/>
        <end position="274"/>
    </location>
</feature>
<evidence type="ECO:0000313" key="3">
    <source>
        <dbReference type="EMBL" id="QRG05202.1"/>
    </source>
</evidence>
<protein>
    <submittedName>
        <fullName evidence="3">Cell envelope integrity EipB family protein</fullName>
    </submittedName>
</protein>
<dbReference type="KEGG" id="xdi:EZH22_19065"/>
<sequence>MRFSLRLTAAATLGLWCLGAAPASAVGLLPHRASYRLSLDTSKPSGQLEDMSGRIDYEITGDACGGYNTLTRQESVASTGEGDPQKQATTSKAWEDGEAKSYRFLSTSDDAGDPESRTEASVVRQGQDALKVTVTKPKGETLELKGEILLPTEHVMRVLKVAAEGERVFQAKVYEGTSDPGKVFDTLTVIGAPSTDETRLAAPARATLSGRTFYPVTVSYYDEGATGRAPSYVMAFSLYDNGVVGSLKIDYGRFALVGAMSAFEALKPSEACAK</sequence>
<evidence type="ECO:0000313" key="4">
    <source>
        <dbReference type="Proteomes" id="UP000596427"/>
    </source>
</evidence>
<evidence type="ECO:0000256" key="1">
    <source>
        <dbReference type="SAM" id="MobiDB-lite"/>
    </source>
</evidence>
<evidence type="ECO:0000256" key="2">
    <source>
        <dbReference type="SAM" id="SignalP"/>
    </source>
</evidence>
<gene>
    <name evidence="3" type="ORF">EZH22_19065</name>
</gene>
<feature type="region of interest" description="Disordered" evidence="1">
    <location>
        <begin position="74"/>
        <end position="93"/>
    </location>
</feature>
<dbReference type="AlphaFoldDB" id="A0A974PKD1"/>
<organism evidence="3 4">
    <name type="scientific">Xanthobacter dioxanivorans</name>
    <dbReference type="NCBI Taxonomy" id="2528964"/>
    <lineage>
        <taxon>Bacteria</taxon>
        <taxon>Pseudomonadati</taxon>
        <taxon>Pseudomonadota</taxon>
        <taxon>Alphaproteobacteria</taxon>
        <taxon>Hyphomicrobiales</taxon>
        <taxon>Xanthobacteraceae</taxon>
        <taxon>Xanthobacter</taxon>
    </lineage>
</organism>
<feature type="signal peptide" evidence="2">
    <location>
        <begin position="1"/>
        <end position="25"/>
    </location>
</feature>
<name>A0A974PKD1_9HYPH</name>
<dbReference type="InterPro" id="IPR015000">
    <property type="entry name" value="EipB-like"/>
</dbReference>
<reference evidence="3 4" key="1">
    <citation type="submission" date="2020-10" db="EMBL/GenBank/DDBJ databases">
        <title>Degradation of 1,4-Dioxane by Xanthobacter sp. YN2, via a Novel Group-2 Soluble Di-Iron Monooxygenase.</title>
        <authorList>
            <person name="Ma F."/>
            <person name="Wang Y."/>
            <person name="Yang J."/>
            <person name="Guo H."/>
            <person name="Su D."/>
            <person name="Yu L."/>
        </authorList>
    </citation>
    <scope>NUCLEOTIDE SEQUENCE [LARGE SCALE GENOMIC DNA]</scope>
    <source>
        <strain evidence="3 4">YN2</strain>
    </source>
</reference>
<dbReference type="RefSeq" id="WP_203192069.1">
    <property type="nucleotide sequence ID" value="NZ_CP063362.1"/>
</dbReference>
<accession>A0A974PKD1</accession>
<dbReference type="EMBL" id="CP063362">
    <property type="protein sequence ID" value="QRG05202.1"/>
    <property type="molecule type" value="Genomic_DNA"/>
</dbReference>